<dbReference type="Proteomes" id="UP000250321">
    <property type="component" value="Unassembled WGS sequence"/>
</dbReference>
<dbReference type="EMBL" id="PJQY01000826">
    <property type="protein sequence ID" value="PQQ07699.1"/>
    <property type="molecule type" value="Genomic_DNA"/>
</dbReference>
<evidence type="ECO:0000313" key="2">
    <source>
        <dbReference type="EMBL" id="PQQ07699.1"/>
    </source>
</evidence>
<feature type="region of interest" description="Disordered" evidence="1">
    <location>
        <begin position="56"/>
        <end position="84"/>
    </location>
</feature>
<organism evidence="2 3">
    <name type="scientific">Prunus yedoensis var. nudiflora</name>
    <dbReference type="NCBI Taxonomy" id="2094558"/>
    <lineage>
        <taxon>Eukaryota</taxon>
        <taxon>Viridiplantae</taxon>
        <taxon>Streptophyta</taxon>
        <taxon>Embryophyta</taxon>
        <taxon>Tracheophyta</taxon>
        <taxon>Spermatophyta</taxon>
        <taxon>Magnoliopsida</taxon>
        <taxon>eudicotyledons</taxon>
        <taxon>Gunneridae</taxon>
        <taxon>Pentapetalae</taxon>
        <taxon>rosids</taxon>
        <taxon>fabids</taxon>
        <taxon>Rosales</taxon>
        <taxon>Rosaceae</taxon>
        <taxon>Amygdaloideae</taxon>
        <taxon>Amygdaleae</taxon>
        <taxon>Prunus</taxon>
    </lineage>
</organism>
<feature type="compositionally biased region" description="Low complexity" evidence="1">
    <location>
        <begin position="73"/>
        <end position="82"/>
    </location>
</feature>
<gene>
    <name evidence="2" type="ORF">Pyn_24497</name>
</gene>
<keyword evidence="3" id="KW-1185">Reference proteome</keyword>
<accession>A0A314YPH4</accession>
<sequence>MHQWAVRWNEVTYQPDETSFCSYYVGLFLVDPQYGAACGVKDWYMWIATVACPMKQHQDGDVGRKLDSKPSFKRSSSSNKKSQVVGMKQKYELIDLSPDARPLLVFINKRTGAQRGNSLGND</sequence>
<reference evidence="2 3" key="1">
    <citation type="submission" date="2018-02" db="EMBL/GenBank/DDBJ databases">
        <title>Draft genome of wild Prunus yedoensis var. nudiflora.</title>
        <authorList>
            <person name="Baek S."/>
            <person name="Kim J.-H."/>
            <person name="Choi K."/>
            <person name="Kim G.-B."/>
            <person name="Cho A."/>
            <person name="Jang H."/>
            <person name="Shin C.-H."/>
            <person name="Yu H.-J."/>
            <person name="Mun J.-H."/>
        </authorList>
    </citation>
    <scope>NUCLEOTIDE SEQUENCE [LARGE SCALE GENOMIC DNA]</scope>
    <source>
        <strain evidence="3">cv. Jeju island</strain>
        <tissue evidence="2">Leaf</tissue>
    </source>
</reference>
<evidence type="ECO:0000256" key="1">
    <source>
        <dbReference type="SAM" id="MobiDB-lite"/>
    </source>
</evidence>
<name>A0A314YPH4_PRUYE</name>
<comment type="caution">
    <text evidence="2">The sequence shown here is derived from an EMBL/GenBank/DDBJ whole genome shotgun (WGS) entry which is preliminary data.</text>
</comment>
<dbReference type="OrthoDB" id="1825603at2759"/>
<evidence type="ECO:0000313" key="3">
    <source>
        <dbReference type="Proteomes" id="UP000250321"/>
    </source>
</evidence>
<feature type="compositionally biased region" description="Basic and acidic residues" evidence="1">
    <location>
        <begin position="56"/>
        <end position="70"/>
    </location>
</feature>
<dbReference type="STRING" id="2094558.A0A314YPH4"/>
<proteinExistence type="predicted"/>
<protein>
    <submittedName>
        <fullName evidence="2">Uncharacterized protein</fullName>
    </submittedName>
</protein>
<dbReference type="AlphaFoldDB" id="A0A314YPH4"/>